<dbReference type="OrthoDB" id="10265389at2759"/>
<gene>
    <name evidence="2" type="ORF">FKW77_006143</name>
</gene>
<dbReference type="Pfam" id="PF10155">
    <property type="entry name" value="CNOT11"/>
    <property type="match status" value="1"/>
</dbReference>
<reference evidence="2 3" key="1">
    <citation type="submission" date="2019-07" db="EMBL/GenBank/DDBJ databases">
        <title>Finished genome of Venturia effusa.</title>
        <authorList>
            <person name="Young C.A."/>
            <person name="Cox M.P."/>
            <person name="Ganley A.R.D."/>
            <person name="David W.J."/>
        </authorList>
    </citation>
    <scope>NUCLEOTIDE SEQUENCE [LARGE SCALE GENOMIC DNA]</scope>
    <source>
        <strain evidence="3">albino</strain>
    </source>
</reference>
<dbReference type="EMBL" id="CP042198">
    <property type="protein sequence ID" value="QDS76085.1"/>
    <property type="molecule type" value="Genomic_DNA"/>
</dbReference>
<proteinExistence type="predicted"/>
<dbReference type="STRING" id="50376.A0A517LKC4"/>
<sequence length="468" mass="53259">MQPSDYLAQLLPKGLLTMRNPHSFPNDLITSLSEGSGKSLEGNCLRFLAGLRKPRDRWSDWKEGLFSFNVKTMTNFELSTRCTWLLEEIPALLKEGSSSDAPLSSEEVESHITAALNAEYMILQLTFETPLRDHPFLLHWVTAADHIRGELLANRDNLGTEEYSPQEILLRSRLEIIYFALDGLEQYKGKKEWPAEALGAMSPLELMEHAVRRKGDPEWLDLTTYAMALEKAGIPMSWELEALLPDPAAQSPEVRSVDVDRAQDHRDQHYRNEYGAARETAPASRPTAKASDATKAPTLQQIEHYLRVDPENTRQYLIRQDISLDSLNTLCHLAARDNHALESAGFEKIHVMREYIDYALRTIEAMGQEEHYNESSNTSNVSNDPSSDTSNEPRRGRDEQERAITLLAMFLKHLVSNDLVRANEIYFEINEFCTRYIFVKEVRAFKDFLEGRDTPAPYQRQGGSRVGG</sequence>
<feature type="region of interest" description="Disordered" evidence="1">
    <location>
        <begin position="268"/>
        <end position="298"/>
    </location>
</feature>
<keyword evidence="3" id="KW-1185">Reference proteome</keyword>
<dbReference type="InterPro" id="IPR019312">
    <property type="entry name" value="CNOT11"/>
</dbReference>
<feature type="region of interest" description="Disordered" evidence="1">
    <location>
        <begin position="369"/>
        <end position="398"/>
    </location>
</feature>
<evidence type="ECO:0000256" key="1">
    <source>
        <dbReference type="SAM" id="MobiDB-lite"/>
    </source>
</evidence>
<name>A0A517LKC4_9PEZI</name>
<accession>A0A517LKC4</accession>
<evidence type="ECO:0000313" key="3">
    <source>
        <dbReference type="Proteomes" id="UP000316270"/>
    </source>
</evidence>
<evidence type="ECO:0000313" key="2">
    <source>
        <dbReference type="EMBL" id="QDS76085.1"/>
    </source>
</evidence>
<protein>
    <submittedName>
        <fullName evidence="2">Uncharacterized protein</fullName>
    </submittedName>
</protein>
<dbReference type="GO" id="GO:0030014">
    <property type="term" value="C:CCR4-NOT complex"/>
    <property type="evidence" value="ECO:0007669"/>
    <property type="project" value="InterPro"/>
</dbReference>
<dbReference type="AlphaFoldDB" id="A0A517LKC4"/>
<dbReference type="Proteomes" id="UP000316270">
    <property type="component" value="Chromosome 14"/>
</dbReference>
<feature type="compositionally biased region" description="Polar residues" evidence="1">
    <location>
        <begin position="374"/>
        <end position="390"/>
    </location>
</feature>
<organism evidence="2 3">
    <name type="scientific">Venturia effusa</name>
    <dbReference type="NCBI Taxonomy" id="50376"/>
    <lineage>
        <taxon>Eukaryota</taxon>
        <taxon>Fungi</taxon>
        <taxon>Dikarya</taxon>
        <taxon>Ascomycota</taxon>
        <taxon>Pezizomycotina</taxon>
        <taxon>Dothideomycetes</taxon>
        <taxon>Pleosporomycetidae</taxon>
        <taxon>Venturiales</taxon>
        <taxon>Venturiaceae</taxon>
        <taxon>Venturia</taxon>
    </lineage>
</organism>